<dbReference type="OrthoDB" id="1466969at2"/>
<accession>A0A512AWQ0</accession>
<dbReference type="InterPro" id="IPR025632">
    <property type="entry name" value="DUF4290"/>
</dbReference>
<dbReference type="AlphaFoldDB" id="A0A512AWQ0"/>
<reference evidence="2 3" key="1">
    <citation type="submission" date="2019-07" db="EMBL/GenBank/DDBJ databases">
        <title>Whole genome shotgun sequence of Adhaeribacter aerolatus NBRC 106133.</title>
        <authorList>
            <person name="Hosoyama A."/>
            <person name="Uohara A."/>
            <person name="Ohji S."/>
            <person name="Ichikawa N."/>
        </authorList>
    </citation>
    <scope>NUCLEOTIDE SEQUENCE [LARGE SCALE GENOMIC DNA]</scope>
    <source>
        <strain evidence="2 3">NBRC 106133</strain>
    </source>
</reference>
<sequence length="223" mass="26094">MVANSSFKQELLLREYGINVQNIVKYILSVPDKADRTRLAHLLVNLMAKLNPSMREIQDSQQKFWNHLYVMSDAKLDVDSPFPLSAMEYLNEKPQRMELPTQVPTYKHYGKNVEHLIQRAIQLENPQERENAIISIGKLMKTLYKTYNRDNITDEIILNNLRELSKGKLDMDLAYVEANNLFDSNVKQGGSGNYTNQQNNQQNIQRKKQNQNQNQNQNQRRKQ</sequence>
<feature type="compositionally biased region" description="Low complexity" evidence="1">
    <location>
        <begin position="196"/>
        <end position="223"/>
    </location>
</feature>
<dbReference type="EMBL" id="BJYS01000010">
    <property type="protein sequence ID" value="GEO04100.1"/>
    <property type="molecule type" value="Genomic_DNA"/>
</dbReference>
<evidence type="ECO:0000313" key="2">
    <source>
        <dbReference type="EMBL" id="GEO04100.1"/>
    </source>
</evidence>
<feature type="region of interest" description="Disordered" evidence="1">
    <location>
        <begin position="187"/>
        <end position="223"/>
    </location>
</feature>
<gene>
    <name evidence="2" type="ORF">AAE02nite_17640</name>
</gene>
<keyword evidence="3" id="KW-1185">Reference proteome</keyword>
<name>A0A512AWQ0_9BACT</name>
<evidence type="ECO:0000313" key="3">
    <source>
        <dbReference type="Proteomes" id="UP000321532"/>
    </source>
</evidence>
<organism evidence="2 3">
    <name type="scientific">Adhaeribacter aerolatus</name>
    <dbReference type="NCBI Taxonomy" id="670289"/>
    <lineage>
        <taxon>Bacteria</taxon>
        <taxon>Pseudomonadati</taxon>
        <taxon>Bacteroidota</taxon>
        <taxon>Cytophagia</taxon>
        <taxon>Cytophagales</taxon>
        <taxon>Hymenobacteraceae</taxon>
        <taxon>Adhaeribacter</taxon>
    </lineage>
</organism>
<dbReference type="Proteomes" id="UP000321532">
    <property type="component" value="Unassembled WGS sequence"/>
</dbReference>
<evidence type="ECO:0000256" key="1">
    <source>
        <dbReference type="SAM" id="MobiDB-lite"/>
    </source>
</evidence>
<dbReference type="Pfam" id="PF14123">
    <property type="entry name" value="DUF4290"/>
    <property type="match status" value="1"/>
</dbReference>
<comment type="caution">
    <text evidence="2">The sequence shown here is derived from an EMBL/GenBank/DDBJ whole genome shotgun (WGS) entry which is preliminary data.</text>
</comment>
<protein>
    <recommendedName>
        <fullName evidence="4">DUF4290 domain-containing protein</fullName>
    </recommendedName>
</protein>
<proteinExistence type="predicted"/>
<evidence type="ECO:0008006" key="4">
    <source>
        <dbReference type="Google" id="ProtNLM"/>
    </source>
</evidence>
<dbReference type="RefSeq" id="WP_146897325.1">
    <property type="nucleotide sequence ID" value="NZ_BJYS01000010.1"/>
</dbReference>